<dbReference type="SUPFAM" id="SSF56563">
    <property type="entry name" value="Major capsid protein gp5"/>
    <property type="match status" value="1"/>
</dbReference>
<sequence length="307" mass="32164">MAQSNATNTSDFSGFLRPDVAQNYFEQARKSSSVMQLARQIPLGINGQEIPYSTSKATASWVSEGGLKPTTESGIALKSIKPHKIAAISVVSAEVVRANPGNYMQILRDDISESFAVAFDAAALHGTSTPFGAYIDQSTKAVELGSTAKANGGVFGDVVAGLKTLTDANKKLTGFAFDRKVEPTFLGAVDNNGRPLFVETPLAETTNMITPGRLIGRPAFLGDGLSTATVSGTPNTGGIVGYGGDWNQVVWGAVGGISYKVSTEATVTIGGTLTSLFEHNLVAILAEAEYGLLINDVDAFVKFTDNT</sequence>
<dbReference type="RefSeq" id="WP_188491993.1">
    <property type="nucleotide sequence ID" value="NZ_BMCS01000003.1"/>
</dbReference>
<reference evidence="4" key="1">
    <citation type="journal article" date="2019" name="Int. J. Syst. Evol. Microbiol.">
        <title>The Global Catalogue of Microorganisms (GCM) 10K type strain sequencing project: providing services to taxonomists for standard genome sequencing and annotation.</title>
        <authorList>
            <consortium name="The Broad Institute Genomics Platform"/>
            <consortium name="The Broad Institute Genome Sequencing Center for Infectious Disease"/>
            <person name="Wu L."/>
            <person name="Ma J."/>
        </authorList>
    </citation>
    <scope>NUCLEOTIDE SEQUENCE [LARGE SCALE GENOMIC DNA]</scope>
    <source>
        <strain evidence="4">CCM 7855</strain>
    </source>
</reference>
<dbReference type="NCBIfam" id="TIGR01554">
    <property type="entry name" value="major_cap_HK97"/>
    <property type="match status" value="1"/>
</dbReference>
<feature type="domain" description="Phage capsid-like C-terminal" evidence="2">
    <location>
        <begin position="16"/>
        <end position="304"/>
    </location>
</feature>
<dbReference type="Proteomes" id="UP000632454">
    <property type="component" value="Unassembled WGS sequence"/>
</dbReference>
<name>A0ABQ1V6K2_9NOCA</name>
<comment type="caution">
    <text evidence="3">The sequence shown here is derived from an EMBL/GenBank/DDBJ whole genome shotgun (WGS) entry which is preliminary data.</text>
</comment>
<organism evidence="3 4">
    <name type="scientific">Williamsia phyllosphaerae</name>
    <dbReference type="NCBI Taxonomy" id="885042"/>
    <lineage>
        <taxon>Bacteria</taxon>
        <taxon>Bacillati</taxon>
        <taxon>Actinomycetota</taxon>
        <taxon>Actinomycetes</taxon>
        <taxon>Mycobacteriales</taxon>
        <taxon>Nocardiaceae</taxon>
        <taxon>Williamsia</taxon>
    </lineage>
</organism>
<dbReference type="EMBL" id="BMCS01000003">
    <property type="protein sequence ID" value="GGF39061.1"/>
    <property type="molecule type" value="Genomic_DNA"/>
</dbReference>
<evidence type="ECO:0000256" key="1">
    <source>
        <dbReference type="ARBA" id="ARBA00004328"/>
    </source>
</evidence>
<proteinExistence type="predicted"/>
<evidence type="ECO:0000259" key="2">
    <source>
        <dbReference type="Pfam" id="PF05065"/>
    </source>
</evidence>
<dbReference type="Gene3D" id="3.30.2400.10">
    <property type="entry name" value="Major capsid protein gp5"/>
    <property type="match status" value="1"/>
</dbReference>
<dbReference type="Pfam" id="PF05065">
    <property type="entry name" value="Phage_capsid"/>
    <property type="match status" value="1"/>
</dbReference>
<keyword evidence="4" id="KW-1185">Reference proteome</keyword>
<evidence type="ECO:0000313" key="3">
    <source>
        <dbReference type="EMBL" id="GGF39061.1"/>
    </source>
</evidence>
<gene>
    <name evidence="3" type="ORF">GCM10007298_38460</name>
</gene>
<dbReference type="InterPro" id="IPR024455">
    <property type="entry name" value="Phage_capsid"/>
</dbReference>
<accession>A0ABQ1V6K2</accession>
<dbReference type="InterPro" id="IPR054612">
    <property type="entry name" value="Phage_capsid-like_C"/>
</dbReference>
<protein>
    <submittedName>
        <fullName evidence="3">Phage capsid protein</fullName>
    </submittedName>
</protein>
<comment type="subcellular location">
    <subcellularLocation>
        <location evidence="1">Virion</location>
    </subcellularLocation>
</comment>
<evidence type="ECO:0000313" key="4">
    <source>
        <dbReference type="Proteomes" id="UP000632454"/>
    </source>
</evidence>